<dbReference type="EMBL" id="JBDFQZ010000014">
    <property type="protein sequence ID" value="KAK9664669.1"/>
    <property type="molecule type" value="Genomic_DNA"/>
</dbReference>
<evidence type="ECO:0000313" key="2">
    <source>
        <dbReference type="Proteomes" id="UP001443914"/>
    </source>
</evidence>
<dbReference type="AlphaFoldDB" id="A0AAW1GME3"/>
<comment type="caution">
    <text evidence="1">The sequence shown here is derived from an EMBL/GenBank/DDBJ whole genome shotgun (WGS) entry which is preliminary data.</text>
</comment>
<sequence>MLAQKSSFPYETHSLTLLSSVSFPHSRRRRRSLSLLPPSLTPSSLTVDVSSLLSRRRCVLPHSHRRRSHPPLSPPLLISLSVAGLGPRNGGVLNTILKSP</sequence>
<gene>
    <name evidence="1" type="ORF">RND81_14G060100</name>
</gene>
<reference evidence="1" key="1">
    <citation type="submission" date="2024-03" db="EMBL/GenBank/DDBJ databases">
        <title>WGS assembly of Saponaria officinalis var. Norfolk2.</title>
        <authorList>
            <person name="Jenkins J."/>
            <person name="Shu S."/>
            <person name="Grimwood J."/>
            <person name="Barry K."/>
            <person name="Goodstein D."/>
            <person name="Schmutz J."/>
            <person name="Leebens-Mack J."/>
            <person name="Osbourn A."/>
        </authorList>
    </citation>
    <scope>NUCLEOTIDE SEQUENCE [LARGE SCALE GENOMIC DNA]</scope>
    <source>
        <strain evidence="1">JIC</strain>
    </source>
</reference>
<keyword evidence="2" id="KW-1185">Reference proteome</keyword>
<name>A0AAW1GME3_SAPOF</name>
<accession>A0AAW1GME3</accession>
<evidence type="ECO:0000313" key="1">
    <source>
        <dbReference type="EMBL" id="KAK9664669.1"/>
    </source>
</evidence>
<protein>
    <submittedName>
        <fullName evidence="1">Uncharacterized protein</fullName>
    </submittedName>
</protein>
<dbReference type="Proteomes" id="UP001443914">
    <property type="component" value="Unassembled WGS sequence"/>
</dbReference>
<organism evidence="1 2">
    <name type="scientific">Saponaria officinalis</name>
    <name type="common">Common soapwort</name>
    <name type="synonym">Lychnis saponaria</name>
    <dbReference type="NCBI Taxonomy" id="3572"/>
    <lineage>
        <taxon>Eukaryota</taxon>
        <taxon>Viridiplantae</taxon>
        <taxon>Streptophyta</taxon>
        <taxon>Embryophyta</taxon>
        <taxon>Tracheophyta</taxon>
        <taxon>Spermatophyta</taxon>
        <taxon>Magnoliopsida</taxon>
        <taxon>eudicotyledons</taxon>
        <taxon>Gunneridae</taxon>
        <taxon>Pentapetalae</taxon>
        <taxon>Caryophyllales</taxon>
        <taxon>Caryophyllaceae</taxon>
        <taxon>Caryophylleae</taxon>
        <taxon>Saponaria</taxon>
    </lineage>
</organism>
<proteinExistence type="predicted"/>